<dbReference type="Proteomes" id="UP001183226">
    <property type="component" value="Unassembled WGS sequence"/>
</dbReference>
<evidence type="ECO:0000256" key="1">
    <source>
        <dbReference type="SAM" id="Phobius"/>
    </source>
</evidence>
<dbReference type="RefSeq" id="WP_311547569.1">
    <property type="nucleotide sequence ID" value="NZ_JAVREK010000035.1"/>
</dbReference>
<evidence type="ECO:0008006" key="4">
    <source>
        <dbReference type="Google" id="ProtNLM"/>
    </source>
</evidence>
<keyword evidence="1" id="KW-1133">Transmembrane helix</keyword>
<evidence type="ECO:0000313" key="3">
    <source>
        <dbReference type="Proteomes" id="UP001183226"/>
    </source>
</evidence>
<sequence length="108" mass="11760">MWPGSLAEAGPWLLGAAGVVGAAGVLIAAARKVWTFGRRVGHFLDDWTGEAARRGVEARPGVMERLCTIEDRLGAVEHEVRTNDGSSLKDAVRRTEVHMAELRRRSDP</sequence>
<protein>
    <recommendedName>
        <fullName evidence="4">DUF2746 domain-containing protein</fullName>
    </recommendedName>
</protein>
<keyword evidence="1" id="KW-0812">Transmembrane</keyword>
<gene>
    <name evidence="2" type="ORF">RM446_23270</name>
</gene>
<dbReference type="EMBL" id="JAVREK010000035">
    <property type="protein sequence ID" value="MDT0305054.1"/>
    <property type="molecule type" value="Genomic_DNA"/>
</dbReference>
<keyword evidence="3" id="KW-1185">Reference proteome</keyword>
<reference evidence="3" key="1">
    <citation type="submission" date="2023-07" db="EMBL/GenBank/DDBJ databases">
        <title>30 novel species of actinomycetes from the DSMZ collection.</title>
        <authorList>
            <person name="Nouioui I."/>
        </authorList>
    </citation>
    <scope>NUCLEOTIDE SEQUENCE [LARGE SCALE GENOMIC DNA]</scope>
    <source>
        <strain evidence="3">DSM 45055</strain>
    </source>
</reference>
<feature type="transmembrane region" description="Helical" evidence="1">
    <location>
        <begin position="12"/>
        <end position="30"/>
    </location>
</feature>
<evidence type="ECO:0000313" key="2">
    <source>
        <dbReference type="EMBL" id="MDT0305054.1"/>
    </source>
</evidence>
<name>A0ABU2L0H4_9ACTN</name>
<keyword evidence="1" id="KW-0472">Membrane</keyword>
<comment type="caution">
    <text evidence="2">The sequence shown here is derived from an EMBL/GenBank/DDBJ whole genome shotgun (WGS) entry which is preliminary data.</text>
</comment>
<proteinExistence type="predicted"/>
<organism evidence="2 3">
    <name type="scientific">Streptomonospora wellingtoniae</name>
    <dbReference type="NCBI Taxonomy" id="3075544"/>
    <lineage>
        <taxon>Bacteria</taxon>
        <taxon>Bacillati</taxon>
        <taxon>Actinomycetota</taxon>
        <taxon>Actinomycetes</taxon>
        <taxon>Streptosporangiales</taxon>
        <taxon>Nocardiopsidaceae</taxon>
        <taxon>Streptomonospora</taxon>
    </lineage>
</organism>
<accession>A0ABU2L0H4</accession>